<evidence type="ECO:0000313" key="1">
    <source>
        <dbReference type="EMBL" id="CAI9721845.1"/>
    </source>
</evidence>
<proteinExistence type="predicted"/>
<name>A0AA36AT71_OCTVU</name>
<dbReference type="Proteomes" id="UP001162480">
    <property type="component" value="Chromosome 4"/>
</dbReference>
<protein>
    <submittedName>
        <fullName evidence="1">Uncharacterized protein</fullName>
    </submittedName>
</protein>
<dbReference type="AlphaFoldDB" id="A0AA36AT71"/>
<evidence type="ECO:0000313" key="2">
    <source>
        <dbReference type="Proteomes" id="UP001162480"/>
    </source>
</evidence>
<gene>
    <name evidence="1" type="ORF">OCTVUL_1B015210</name>
</gene>
<reference evidence="1" key="1">
    <citation type="submission" date="2023-08" db="EMBL/GenBank/DDBJ databases">
        <authorList>
            <person name="Alioto T."/>
            <person name="Alioto T."/>
            <person name="Gomez Garrido J."/>
        </authorList>
    </citation>
    <scope>NUCLEOTIDE SEQUENCE</scope>
</reference>
<keyword evidence="2" id="KW-1185">Reference proteome</keyword>
<organism evidence="1 2">
    <name type="scientific">Octopus vulgaris</name>
    <name type="common">Common octopus</name>
    <dbReference type="NCBI Taxonomy" id="6645"/>
    <lineage>
        <taxon>Eukaryota</taxon>
        <taxon>Metazoa</taxon>
        <taxon>Spiralia</taxon>
        <taxon>Lophotrochozoa</taxon>
        <taxon>Mollusca</taxon>
        <taxon>Cephalopoda</taxon>
        <taxon>Coleoidea</taxon>
        <taxon>Octopodiformes</taxon>
        <taxon>Octopoda</taxon>
        <taxon>Incirrata</taxon>
        <taxon>Octopodidae</taxon>
        <taxon>Octopus</taxon>
    </lineage>
</organism>
<dbReference type="EMBL" id="OX597817">
    <property type="protein sequence ID" value="CAI9721845.1"/>
    <property type="molecule type" value="Genomic_DNA"/>
</dbReference>
<sequence>MVCKEYGWSAKNTDGLQRIWMVCNEYGWSAKNTDGLQRIWMVCKEYGWHEEKFILVYKILKEYRNWGYSLQDESRKELTNGFDPDALAAVVEANPAVTVREPNTGFNVNRITILCELKKLGKVSNGWKRGPHGFSADDRKQRVDCCAS</sequence>
<accession>A0AA36AT71</accession>